<sequence length="140" mass="15572">MDLIGNTTTPILHTSLSCLVANTSSFLANWRIGDMLKRLAWLTTLAHSRTVMTGLDGKQLRELLCPRRRSGFCPLCVNFALVMGRSAGRLHGETFSYSMDFFALRILRWVQGGSSFLFLCMATAIGKRGEKTFHKNLGGQ</sequence>
<dbReference type="EMBL" id="AHHD01000500">
    <property type="protein sequence ID" value="EKG10884.1"/>
    <property type="molecule type" value="Genomic_DNA"/>
</dbReference>
<protein>
    <submittedName>
        <fullName evidence="1">Uncharacterized protein</fullName>
    </submittedName>
</protein>
<gene>
    <name evidence="1" type="ORF">MPH_11886</name>
</gene>
<dbReference type="InParanoid" id="K2RL52"/>
<dbReference type="AlphaFoldDB" id="K2RL52"/>
<dbReference type="Proteomes" id="UP000007129">
    <property type="component" value="Unassembled WGS sequence"/>
</dbReference>
<reference evidence="1 2" key="1">
    <citation type="journal article" date="2012" name="BMC Genomics">
        <title>Tools to kill: Genome of one of the most destructive plant pathogenic fungi Macrophomina phaseolina.</title>
        <authorList>
            <person name="Islam M.S."/>
            <person name="Haque M.S."/>
            <person name="Islam M.M."/>
            <person name="Emdad E.M."/>
            <person name="Halim A."/>
            <person name="Hossen Q.M.M."/>
            <person name="Hossain M.Z."/>
            <person name="Ahmed B."/>
            <person name="Rahim S."/>
            <person name="Rahman M.S."/>
            <person name="Alam M.M."/>
            <person name="Hou S."/>
            <person name="Wan X."/>
            <person name="Saito J.A."/>
            <person name="Alam M."/>
        </authorList>
    </citation>
    <scope>NUCLEOTIDE SEQUENCE [LARGE SCALE GENOMIC DNA]</scope>
    <source>
        <strain evidence="1 2">MS6</strain>
    </source>
</reference>
<organism evidence="1 2">
    <name type="scientific">Macrophomina phaseolina (strain MS6)</name>
    <name type="common">Charcoal rot fungus</name>
    <dbReference type="NCBI Taxonomy" id="1126212"/>
    <lineage>
        <taxon>Eukaryota</taxon>
        <taxon>Fungi</taxon>
        <taxon>Dikarya</taxon>
        <taxon>Ascomycota</taxon>
        <taxon>Pezizomycotina</taxon>
        <taxon>Dothideomycetes</taxon>
        <taxon>Dothideomycetes incertae sedis</taxon>
        <taxon>Botryosphaeriales</taxon>
        <taxon>Botryosphaeriaceae</taxon>
        <taxon>Macrophomina</taxon>
    </lineage>
</organism>
<name>K2RL52_MACPH</name>
<evidence type="ECO:0000313" key="1">
    <source>
        <dbReference type="EMBL" id="EKG10884.1"/>
    </source>
</evidence>
<comment type="caution">
    <text evidence="1">The sequence shown here is derived from an EMBL/GenBank/DDBJ whole genome shotgun (WGS) entry which is preliminary data.</text>
</comment>
<proteinExistence type="predicted"/>
<accession>K2RL52</accession>
<dbReference type="HOGENOM" id="CLU_1835524_0_0_1"/>
<dbReference type="VEuPathDB" id="FungiDB:MPH_11886"/>
<evidence type="ECO:0000313" key="2">
    <source>
        <dbReference type="Proteomes" id="UP000007129"/>
    </source>
</evidence>